<dbReference type="OrthoDB" id="9794241at2"/>
<protein>
    <submittedName>
        <fullName evidence="1">Uncharacterized protein (TIGR02453 family)</fullName>
    </submittedName>
</protein>
<dbReference type="PANTHER" id="PTHR36452">
    <property type="entry name" value="CHROMOSOME 12, WHOLE GENOME SHOTGUN SEQUENCE"/>
    <property type="match status" value="1"/>
</dbReference>
<organism evidence="1 2">
    <name type="scientific">Polynucleobacter brandtiae</name>
    <dbReference type="NCBI Taxonomy" id="1938816"/>
    <lineage>
        <taxon>Bacteria</taxon>
        <taxon>Pseudomonadati</taxon>
        <taxon>Pseudomonadota</taxon>
        <taxon>Betaproteobacteria</taxon>
        <taxon>Burkholderiales</taxon>
        <taxon>Burkholderiaceae</taxon>
        <taxon>Polynucleobacter</taxon>
    </lineage>
</organism>
<dbReference type="EMBL" id="PGTX01000001">
    <property type="protein sequence ID" value="PJI83330.1"/>
    <property type="molecule type" value="Genomic_DNA"/>
</dbReference>
<accession>A0A2M8VZP9</accession>
<dbReference type="Proteomes" id="UP000229366">
    <property type="component" value="Unassembled WGS sequence"/>
</dbReference>
<dbReference type="InterPro" id="IPR012808">
    <property type="entry name" value="CHP02453"/>
</dbReference>
<gene>
    <name evidence="1" type="ORF">B0G85_0727</name>
</gene>
<sequence length="234" mass="26985">MKTAAQNKPLFEGFSPKAFTFLEALTDNQNRLWFNEHRSEYEDYVRDPLREFTVTLSDFLRTKDIPLWGDPKRSLFRINRDARFSKAKHPYNMHASGLFSITGDKHAPGVLYFRLDPLGSRVAAGYMQPEPHVLKKLRMGILDNPKAWLLLEKSLHKKGYVLDYSDALARVPRGFIDAPIEIEHALKLKSWIIRKPLSKKVVCSTELIQEVAIFAKDLLPLLSFGWHSISKFSE</sequence>
<dbReference type="PANTHER" id="PTHR36452:SF1">
    <property type="entry name" value="DUF2461 DOMAIN-CONTAINING PROTEIN"/>
    <property type="match status" value="1"/>
</dbReference>
<dbReference type="PIRSF" id="PIRSF028451">
    <property type="entry name" value="UCP028451"/>
    <property type="match status" value="1"/>
</dbReference>
<proteinExistence type="predicted"/>
<dbReference type="InterPro" id="IPR015996">
    <property type="entry name" value="UCP028451"/>
</dbReference>
<comment type="caution">
    <text evidence="1">The sequence shown here is derived from an EMBL/GenBank/DDBJ whole genome shotgun (WGS) entry which is preliminary data.</text>
</comment>
<dbReference type="Pfam" id="PF09365">
    <property type="entry name" value="DUF2461"/>
    <property type="match status" value="1"/>
</dbReference>
<reference evidence="1 2" key="1">
    <citation type="submission" date="2017-11" db="EMBL/GenBank/DDBJ databases">
        <title>Genomic Encyclopedia of Type Strains, Phase III (KMG-III): the genomes of soil and plant-associated and newly described type strains.</title>
        <authorList>
            <person name="Whitman W."/>
        </authorList>
    </citation>
    <scope>NUCLEOTIDE SEQUENCE [LARGE SCALE GENOMIC DNA]</scope>
    <source>
        <strain evidence="1 2">UB-Domo-W1</strain>
    </source>
</reference>
<dbReference type="NCBIfam" id="TIGR02453">
    <property type="entry name" value="TIGR02453 family protein"/>
    <property type="match status" value="1"/>
</dbReference>
<keyword evidence="2" id="KW-1185">Reference proteome</keyword>
<name>A0A2M8VZP9_9BURK</name>
<dbReference type="AlphaFoldDB" id="A0A2M8VZP9"/>
<dbReference type="RefSeq" id="WP_100379041.1">
    <property type="nucleotide sequence ID" value="NZ_CBCSBW010000001.1"/>
</dbReference>
<evidence type="ECO:0000313" key="1">
    <source>
        <dbReference type="EMBL" id="PJI83330.1"/>
    </source>
</evidence>
<evidence type="ECO:0000313" key="2">
    <source>
        <dbReference type="Proteomes" id="UP000229366"/>
    </source>
</evidence>